<name>A0A150FT64_GONPE</name>
<dbReference type="AlphaFoldDB" id="A0A150FT64"/>
<sequence>MAAEAAAAAPAPTATRVATDSATDPAVLLGELADVYGSDLESDAAQVAQVTGADIDTARSLLQACGGDVPQVIRHLDEAAAAEADAFMHSILRPEPHSAGGPGCPIAIGSDTFNDNDDVVLITDAAKGGRLTGTKHPYSGDAGGTKAKFLALIPGAKRIVHGTLQRSPTASRLAGRGNLLQAYEVAARSRGDQQQGALGDRAAAAAGEAVGLSAPGGGSGSVPAYYNGDYDMATPAPPLDVMLLPWHDEQDPLMAQMGLAQAQVGIPGMAAVAGMPPPAAGHATLPVPPAPPPREGPRAGHFSVDRAVDALIEQSDHPDKVPRASVLRFFQEGASTRKDALGLDLEDIVDPGSGISGLAINALQFRRFRRRVGEML</sequence>
<protein>
    <submittedName>
        <fullName evidence="2">Uncharacterized protein</fullName>
    </submittedName>
</protein>
<feature type="region of interest" description="Disordered" evidence="1">
    <location>
        <begin position="1"/>
        <end position="20"/>
    </location>
</feature>
<proteinExistence type="predicted"/>
<evidence type="ECO:0000313" key="3">
    <source>
        <dbReference type="Proteomes" id="UP000075714"/>
    </source>
</evidence>
<reference evidence="3" key="1">
    <citation type="journal article" date="2016" name="Nat. Commun.">
        <title>The Gonium pectorale genome demonstrates co-option of cell cycle regulation during the evolution of multicellularity.</title>
        <authorList>
            <person name="Hanschen E.R."/>
            <person name="Marriage T.N."/>
            <person name="Ferris P.J."/>
            <person name="Hamaji T."/>
            <person name="Toyoda A."/>
            <person name="Fujiyama A."/>
            <person name="Neme R."/>
            <person name="Noguchi H."/>
            <person name="Minakuchi Y."/>
            <person name="Suzuki M."/>
            <person name="Kawai-Toyooka H."/>
            <person name="Smith D.R."/>
            <person name="Sparks H."/>
            <person name="Anderson J."/>
            <person name="Bakaric R."/>
            <person name="Luria V."/>
            <person name="Karger A."/>
            <person name="Kirschner M.W."/>
            <person name="Durand P.M."/>
            <person name="Michod R.E."/>
            <person name="Nozaki H."/>
            <person name="Olson B.J."/>
        </authorList>
    </citation>
    <scope>NUCLEOTIDE SEQUENCE [LARGE SCALE GENOMIC DNA]</scope>
    <source>
        <strain evidence="3">NIES-2863</strain>
    </source>
</reference>
<evidence type="ECO:0000256" key="1">
    <source>
        <dbReference type="SAM" id="MobiDB-lite"/>
    </source>
</evidence>
<feature type="compositionally biased region" description="Low complexity" evidence="1">
    <location>
        <begin position="1"/>
        <end position="15"/>
    </location>
</feature>
<dbReference type="Proteomes" id="UP000075714">
    <property type="component" value="Unassembled WGS sequence"/>
</dbReference>
<evidence type="ECO:0000313" key="2">
    <source>
        <dbReference type="EMBL" id="KXZ40802.1"/>
    </source>
</evidence>
<organism evidence="2 3">
    <name type="scientific">Gonium pectorale</name>
    <name type="common">Green alga</name>
    <dbReference type="NCBI Taxonomy" id="33097"/>
    <lineage>
        <taxon>Eukaryota</taxon>
        <taxon>Viridiplantae</taxon>
        <taxon>Chlorophyta</taxon>
        <taxon>core chlorophytes</taxon>
        <taxon>Chlorophyceae</taxon>
        <taxon>CS clade</taxon>
        <taxon>Chlamydomonadales</taxon>
        <taxon>Volvocaceae</taxon>
        <taxon>Gonium</taxon>
    </lineage>
</organism>
<accession>A0A150FT64</accession>
<keyword evidence="3" id="KW-1185">Reference proteome</keyword>
<dbReference type="Pfam" id="PF14555">
    <property type="entry name" value="UBA_4"/>
    <property type="match status" value="1"/>
</dbReference>
<gene>
    <name evidence="2" type="ORF">GPECTOR_2350g1241</name>
</gene>
<dbReference type="EMBL" id="LSYV01002331">
    <property type="protein sequence ID" value="KXZ40802.1"/>
    <property type="molecule type" value="Genomic_DNA"/>
</dbReference>
<comment type="caution">
    <text evidence="2">The sequence shown here is derived from an EMBL/GenBank/DDBJ whole genome shotgun (WGS) entry which is preliminary data.</text>
</comment>